<dbReference type="AlphaFoldDB" id="A0AAE0G4C3"/>
<accession>A0AAE0G4C3</accession>
<reference evidence="1 2" key="1">
    <citation type="journal article" date="2015" name="Genome Biol. Evol.">
        <title>Comparative Genomics of a Bacterivorous Green Alga Reveals Evolutionary Causalities and Consequences of Phago-Mixotrophic Mode of Nutrition.</title>
        <authorList>
            <person name="Burns J.A."/>
            <person name="Paasch A."/>
            <person name="Narechania A."/>
            <person name="Kim E."/>
        </authorList>
    </citation>
    <scope>NUCLEOTIDE SEQUENCE [LARGE SCALE GENOMIC DNA]</scope>
    <source>
        <strain evidence="1 2">PLY_AMNH</strain>
    </source>
</reference>
<evidence type="ECO:0000313" key="2">
    <source>
        <dbReference type="Proteomes" id="UP001190700"/>
    </source>
</evidence>
<feature type="non-terminal residue" evidence="1">
    <location>
        <position position="1"/>
    </location>
</feature>
<dbReference type="Proteomes" id="UP001190700">
    <property type="component" value="Unassembled WGS sequence"/>
</dbReference>
<protein>
    <submittedName>
        <fullName evidence="1">Uncharacterized protein</fullName>
    </submittedName>
</protein>
<comment type="caution">
    <text evidence="1">The sequence shown here is derived from an EMBL/GenBank/DDBJ whole genome shotgun (WGS) entry which is preliminary data.</text>
</comment>
<evidence type="ECO:0000313" key="1">
    <source>
        <dbReference type="EMBL" id="KAK3271357.1"/>
    </source>
</evidence>
<keyword evidence="2" id="KW-1185">Reference proteome</keyword>
<organism evidence="1 2">
    <name type="scientific">Cymbomonas tetramitiformis</name>
    <dbReference type="NCBI Taxonomy" id="36881"/>
    <lineage>
        <taxon>Eukaryota</taxon>
        <taxon>Viridiplantae</taxon>
        <taxon>Chlorophyta</taxon>
        <taxon>Pyramimonadophyceae</taxon>
        <taxon>Pyramimonadales</taxon>
        <taxon>Pyramimonadaceae</taxon>
        <taxon>Cymbomonas</taxon>
    </lineage>
</organism>
<dbReference type="EMBL" id="LGRX02009810">
    <property type="protein sequence ID" value="KAK3271357.1"/>
    <property type="molecule type" value="Genomic_DNA"/>
</dbReference>
<name>A0AAE0G4C3_9CHLO</name>
<gene>
    <name evidence="1" type="ORF">CYMTET_20282</name>
</gene>
<sequence length="65" mass="7247">ENGPMIEVPFDGTKYDLTTGQVVEWCPKSNPLRFILGSLKSNVSPISLKVYETMLNDDGSIYIKP</sequence>
<proteinExistence type="predicted"/>